<comment type="caution">
    <text evidence="2">The sequence shown here is derived from an EMBL/GenBank/DDBJ whole genome shotgun (WGS) entry which is preliminary data.</text>
</comment>
<keyword evidence="1" id="KW-0812">Transmembrane</keyword>
<protein>
    <submittedName>
        <fullName evidence="2">Uncharacterized protein</fullName>
    </submittedName>
</protein>
<dbReference type="AlphaFoldDB" id="A0A0G1SBS3"/>
<gene>
    <name evidence="2" type="ORF">UX45_C0037G0004</name>
</gene>
<organism evidence="2 3">
    <name type="scientific">Candidatus Uhrbacteria bacterium GW2011_GWF2_46_218</name>
    <dbReference type="NCBI Taxonomy" id="1619001"/>
    <lineage>
        <taxon>Bacteria</taxon>
        <taxon>Candidatus Uhriibacteriota</taxon>
    </lineage>
</organism>
<accession>A0A0G1SBS3</accession>
<feature type="transmembrane region" description="Helical" evidence="1">
    <location>
        <begin position="36"/>
        <end position="56"/>
    </location>
</feature>
<dbReference type="Proteomes" id="UP000034705">
    <property type="component" value="Unassembled WGS sequence"/>
</dbReference>
<evidence type="ECO:0000256" key="1">
    <source>
        <dbReference type="SAM" id="Phobius"/>
    </source>
</evidence>
<evidence type="ECO:0000313" key="2">
    <source>
        <dbReference type="EMBL" id="KKU30705.1"/>
    </source>
</evidence>
<keyword evidence="1" id="KW-1133">Transmembrane helix</keyword>
<proteinExistence type="predicted"/>
<evidence type="ECO:0000313" key="3">
    <source>
        <dbReference type="Proteomes" id="UP000034705"/>
    </source>
</evidence>
<keyword evidence="1" id="KW-0472">Membrane</keyword>
<dbReference type="EMBL" id="LCMG01000037">
    <property type="protein sequence ID" value="KKU30705.1"/>
    <property type="molecule type" value="Genomic_DNA"/>
</dbReference>
<name>A0A0G1SBS3_9BACT</name>
<sequence length="185" mass="21350">MTDQRHEVSHGTKEDEELIKTLTDMLKGIWDALHRTFSFITSVFVCVLILLAFTFWRPSGGSWNQLHFFENYGVQNSEVGETVYLQGQLMHLGHPLFFEDEKNRIGFWVTTTQGSFDYRWFPADKITMHDTSPQPGDLIRIIRPLDRDMLILTITDHAPFDDSLEAQISGYLQRMGIKSPTEPPS</sequence>
<reference evidence="2 3" key="1">
    <citation type="journal article" date="2015" name="Nature">
        <title>rRNA introns, odd ribosomes, and small enigmatic genomes across a large radiation of phyla.</title>
        <authorList>
            <person name="Brown C.T."/>
            <person name="Hug L.A."/>
            <person name="Thomas B.C."/>
            <person name="Sharon I."/>
            <person name="Castelle C.J."/>
            <person name="Singh A."/>
            <person name="Wilkins M.J."/>
            <person name="Williams K.H."/>
            <person name="Banfield J.F."/>
        </authorList>
    </citation>
    <scope>NUCLEOTIDE SEQUENCE [LARGE SCALE GENOMIC DNA]</scope>
</reference>